<dbReference type="OrthoDB" id="6305173at2"/>
<evidence type="ECO:0000259" key="1">
    <source>
        <dbReference type="Pfam" id="PF13403"/>
    </source>
</evidence>
<protein>
    <recommendedName>
        <fullName evidence="1">Hedgehog/Intein (Hint) domain-containing protein</fullName>
    </recommendedName>
</protein>
<dbReference type="SUPFAM" id="SSF51294">
    <property type="entry name" value="Hedgehog/intein (Hint) domain"/>
    <property type="match status" value="1"/>
</dbReference>
<dbReference type="PROSITE" id="PS50817">
    <property type="entry name" value="INTEIN_N_TER"/>
    <property type="match status" value="1"/>
</dbReference>
<dbReference type="AlphaFoldDB" id="A0A1Y5RFZ6"/>
<dbReference type="InterPro" id="IPR036844">
    <property type="entry name" value="Hint_dom_sf"/>
</dbReference>
<dbReference type="GO" id="GO:0016539">
    <property type="term" value="P:intein-mediated protein splicing"/>
    <property type="evidence" value="ECO:0007669"/>
    <property type="project" value="InterPro"/>
</dbReference>
<dbReference type="InterPro" id="IPR028992">
    <property type="entry name" value="Hedgehog/Intein_dom"/>
</dbReference>
<dbReference type="InterPro" id="IPR006141">
    <property type="entry name" value="Intein_N"/>
</dbReference>
<dbReference type="Proteomes" id="UP000193623">
    <property type="component" value="Unassembled WGS sequence"/>
</dbReference>
<gene>
    <name evidence="2" type="ORF">PSJ8397_00437</name>
</gene>
<evidence type="ECO:0000313" key="2">
    <source>
        <dbReference type="EMBL" id="SLN16612.1"/>
    </source>
</evidence>
<accession>A0A1Y5RFZ6</accession>
<sequence length="363" mass="39270">MPTSFEVLFLGNLPDIDAGEGNQFVSQTAVNSWLGTYGSASDPLASTDNVKDWEADSFSGGIEANSYDIDNTASNDTFTVDGVTQTHDSTMIFNATITYFDGTTANITAVVTQATNGDVYLMPEFSANADQAAIEAAPIQSIQLISPVYANGNPGQGYNLVADRQAADLVPCFTLGTMIATDRGEIPVEALKVDDRVMTRDNGLQSIRWIGRRDLTKKEVSIKPDWAPVRFAAGAFSGAVPETDLVLSPNHRVLITGEQAALYFGENEVLVAAKHLLAMHDVSREAPGDVAYFHIMFDRHEVILSNGAWTESFQPADYSLKGIGESQRAELFDLFPELSTTAGLGNYQSARRALKKHEACLLV</sequence>
<organism evidence="2 3">
    <name type="scientific">Pseudooctadecabacter jejudonensis</name>
    <dbReference type="NCBI Taxonomy" id="1391910"/>
    <lineage>
        <taxon>Bacteria</taxon>
        <taxon>Pseudomonadati</taxon>
        <taxon>Pseudomonadota</taxon>
        <taxon>Alphaproteobacteria</taxon>
        <taxon>Rhodobacterales</taxon>
        <taxon>Paracoccaceae</taxon>
        <taxon>Pseudooctadecabacter</taxon>
    </lineage>
</organism>
<dbReference type="EMBL" id="FWFT01000001">
    <property type="protein sequence ID" value="SLN16612.1"/>
    <property type="molecule type" value="Genomic_DNA"/>
</dbReference>
<proteinExistence type="predicted"/>
<name>A0A1Y5RFZ6_9RHOB</name>
<dbReference type="Gene3D" id="2.170.16.10">
    <property type="entry name" value="Hedgehog/Intein (Hint) domain"/>
    <property type="match status" value="1"/>
</dbReference>
<reference evidence="2 3" key="1">
    <citation type="submission" date="2017-03" db="EMBL/GenBank/DDBJ databases">
        <authorList>
            <person name="Afonso C.L."/>
            <person name="Miller P.J."/>
            <person name="Scott M.A."/>
            <person name="Spackman E."/>
            <person name="Goraichik I."/>
            <person name="Dimitrov K.M."/>
            <person name="Suarez D.L."/>
            <person name="Swayne D.E."/>
        </authorList>
    </citation>
    <scope>NUCLEOTIDE SEQUENCE [LARGE SCALE GENOMIC DNA]</scope>
    <source>
        <strain evidence="2 3">CECT 8397</strain>
    </source>
</reference>
<dbReference type="Pfam" id="PF13403">
    <property type="entry name" value="Hint_2"/>
    <property type="match status" value="1"/>
</dbReference>
<dbReference type="RefSeq" id="WP_085862904.1">
    <property type="nucleotide sequence ID" value="NZ_FWFT01000001.1"/>
</dbReference>
<keyword evidence="3" id="KW-1185">Reference proteome</keyword>
<feature type="domain" description="Hedgehog/Intein (Hint)" evidence="1">
    <location>
        <begin position="171"/>
        <end position="316"/>
    </location>
</feature>
<evidence type="ECO:0000313" key="3">
    <source>
        <dbReference type="Proteomes" id="UP000193623"/>
    </source>
</evidence>